<organism evidence="1 2">
    <name type="scientific">Mytilus edulis</name>
    <name type="common">Blue mussel</name>
    <dbReference type="NCBI Taxonomy" id="6550"/>
    <lineage>
        <taxon>Eukaryota</taxon>
        <taxon>Metazoa</taxon>
        <taxon>Spiralia</taxon>
        <taxon>Lophotrochozoa</taxon>
        <taxon>Mollusca</taxon>
        <taxon>Bivalvia</taxon>
        <taxon>Autobranchia</taxon>
        <taxon>Pteriomorphia</taxon>
        <taxon>Mytilida</taxon>
        <taxon>Mytiloidea</taxon>
        <taxon>Mytilidae</taxon>
        <taxon>Mytilinae</taxon>
        <taxon>Mytilus</taxon>
    </lineage>
</organism>
<dbReference type="EMBL" id="CAJPWZ010001257">
    <property type="protein sequence ID" value="CAG2211234.1"/>
    <property type="molecule type" value="Genomic_DNA"/>
</dbReference>
<dbReference type="OrthoDB" id="6047939at2759"/>
<proteinExistence type="predicted"/>
<name>A0A8S3RXZ0_MYTED</name>
<reference evidence="1" key="1">
    <citation type="submission" date="2021-03" db="EMBL/GenBank/DDBJ databases">
        <authorList>
            <person name="Bekaert M."/>
        </authorList>
    </citation>
    <scope>NUCLEOTIDE SEQUENCE</scope>
</reference>
<dbReference type="AlphaFoldDB" id="A0A8S3RXZ0"/>
<comment type="caution">
    <text evidence="1">The sequence shown here is derived from an EMBL/GenBank/DDBJ whole genome shotgun (WGS) entry which is preliminary data.</text>
</comment>
<dbReference type="Proteomes" id="UP000683360">
    <property type="component" value="Unassembled WGS sequence"/>
</dbReference>
<evidence type="ECO:0000313" key="2">
    <source>
        <dbReference type="Proteomes" id="UP000683360"/>
    </source>
</evidence>
<keyword evidence="2" id="KW-1185">Reference proteome</keyword>
<evidence type="ECO:0008006" key="3">
    <source>
        <dbReference type="Google" id="ProtNLM"/>
    </source>
</evidence>
<sequence length="363" mass="39451">MNIPSDSKRVLSVDQLSKYFTRDGLQLIHVAAKRTLNYYHHYVILAKKSVWNSYLKIVQYTGGPAYYFTGSTCGEVEESITQLYTVEQEISKGLYVITGSSYPQSAMDFVNACARYLIRLGERAYHFAYNNCEHLAKFIMNGKPKSEQIEQSGSLKKGLADTLDMAFNDGKSNIAKTALATAGSTLAARKYVRTASKQVLSVSPGKANSNIGRVAGTTVVAHNLIKYTASRYPTSCSAQQMLCSELCCEVAETAGKTALKKTAVATGVLTVVVETGFAAWQNNNLRNMRNAGKILDRDFKRETAKAVVTVPVVSAFTTAGSVIGQALCPVPYVGAFLGGLAGNVIGRWGAGVVTGRIFDWWWP</sequence>
<protein>
    <recommendedName>
        <fullName evidence="3">LRAT domain-containing protein</fullName>
    </recommendedName>
</protein>
<gene>
    <name evidence="1" type="ORF">MEDL_25287</name>
</gene>
<dbReference type="Gene3D" id="3.90.1720.10">
    <property type="entry name" value="endopeptidase domain like (from Nostoc punctiforme)"/>
    <property type="match status" value="1"/>
</dbReference>
<evidence type="ECO:0000313" key="1">
    <source>
        <dbReference type="EMBL" id="CAG2211234.1"/>
    </source>
</evidence>
<accession>A0A8S3RXZ0</accession>